<feature type="repeat" description="ANK" evidence="1">
    <location>
        <begin position="327"/>
        <end position="359"/>
    </location>
</feature>
<dbReference type="Proteomes" id="UP000016666">
    <property type="component" value="Chromosome Z"/>
</dbReference>
<feature type="repeat" description="ANK" evidence="1">
    <location>
        <begin position="228"/>
        <end position="260"/>
    </location>
</feature>
<dbReference type="SUPFAM" id="SSF47986">
    <property type="entry name" value="DEATH domain"/>
    <property type="match status" value="1"/>
</dbReference>
<organism evidence="4 5">
    <name type="scientific">Anas platyrhynchos platyrhynchos</name>
    <name type="common">Northern mallard</name>
    <dbReference type="NCBI Taxonomy" id="8840"/>
    <lineage>
        <taxon>Eukaryota</taxon>
        <taxon>Metazoa</taxon>
        <taxon>Chordata</taxon>
        <taxon>Craniata</taxon>
        <taxon>Vertebrata</taxon>
        <taxon>Euteleostomi</taxon>
        <taxon>Archelosauria</taxon>
        <taxon>Archosauria</taxon>
        <taxon>Dinosauria</taxon>
        <taxon>Saurischia</taxon>
        <taxon>Theropoda</taxon>
        <taxon>Coelurosauria</taxon>
        <taxon>Aves</taxon>
        <taxon>Neognathae</taxon>
        <taxon>Galloanserae</taxon>
        <taxon>Anseriformes</taxon>
        <taxon>Anatidae</taxon>
        <taxon>Anatinae</taxon>
        <taxon>Anas</taxon>
    </lineage>
</organism>
<dbReference type="PRINTS" id="PR01415">
    <property type="entry name" value="ANKYRIN"/>
</dbReference>
<accession>A0A493T6C3</accession>
<dbReference type="InterPro" id="IPR000488">
    <property type="entry name" value="Death_dom"/>
</dbReference>
<dbReference type="Gene3D" id="1.25.40.20">
    <property type="entry name" value="Ankyrin repeat-containing domain"/>
    <property type="match status" value="4"/>
</dbReference>
<dbReference type="SMART" id="SM00248">
    <property type="entry name" value="ANK"/>
    <property type="match status" value="11"/>
</dbReference>
<dbReference type="PROSITE" id="PS50088">
    <property type="entry name" value="ANK_REPEAT"/>
    <property type="match status" value="7"/>
</dbReference>
<dbReference type="PANTHER" id="PTHR24125">
    <property type="entry name" value="ANKYRIN REPEAT AND DEATH DOMAIN-CONTAINING PROTEIN"/>
    <property type="match status" value="1"/>
</dbReference>
<evidence type="ECO:0000313" key="5">
    <source>
        <dbReference type="Proteomes" id="UP000016666"/>
    </source>
</evidence>
<dbReference type="Gene3D" id="1.10.533.10">
    <property type="entry name" value="Death Domain, Fas"/>
    <property type="match status" value="1"/>
</dbReference>
<evidence type="ECO:0000256" key="1">
    <source>
        <dbReference type="PROSITE-ProRule" id="PRU00023"/>
    </source>
</evidence>
<keyword evidence="2" id="KW-1133">Transmembrane helix</keyword>
<evidence type="ECO:0000313" key="4">
    <source>
        <dbReference type="Ensembl" id="ENSAPLP00000021253.1"/>
    </source>
</evidence>
<dbReference type="PANTHER" id="PTHR24125:SF1">
    <property type="entry name" value="ANKYRIN REPEAT AND DEATH DOMAIN-CONTAINING PROTEIN 1B"/>
    <property type="match status" value="1"/>
</dbReference>
<feature type="repeat" description="ANK" evidence="1">
    <location>
        <begin position="261"/>
        <end position="293"/>
    </location>
</feature>
<feature type="domain" description="Death" evidence="3">
    <location>
        <begin position="467"/>
        <end position="541"/>
    </location>
</feature>
<dbReference type="Ensembl" id="ENSAPLT00000040923.1">
    <property type="protein sequence ID" value="ENSAPLP00000021253.1"/>
    <property type="gene ID" value="ENSAPLG00000004990.2"/>
</dbReference>
<evidence type="ECO:0000259" key="3">
    <source>
        <dbReference type="PROSITE" id="PS50017"/>
    </source>
</evidence>
<dbReference type="GeneTree" id="ENSGT00940000154170"/>
<keyword evidence="2" id="KW-0812">Transmembrane</keyword>
<feature type="transmembrane region" description="Helical" evidence="2">
    <location>
        <begin position="41"/>
        <end position="60"/>
    </location>
</feature>
<dbReference type="Pfam" id="PF00023">
    <property type="entry name" value="Ank"/>
    <property type="match status" value="1"/>
</dbReference>
<dbReference type="STRING" id="8840.ENSAPLP00000021253"/>
<name>A0A493T6C3_ANAPP</name>
<keyword evidence="5" id="KW-1185">Reference proteome</keyword>
<dbReference type="PROSITE" id="PS50017">
    <property type="entry name" value="DEATH_DOMAIN"/>
    <property type="match status" value="1"/>
</dbReference>
<sequence>MSLEEKNIILKHFHFEKQMIHRKYETRTNNRRKNGICPLSLLRLFFLVIYIYFECLYTVLPDEREFQRAAKMNNLETMEKLFKKSVNINAVDTLKRTALHFAVARSHTSAVDFLLHHKARLDMADQHGLTVIHLAAWTGNLDVMRKLVKAGADQKAKNEEGMNALHFAAQNNSVKIVDYFLQDLHLTDLNKPDGKGRKPFLLASEKGHVDMINDLIALKLFTSEKDQEGNTALHLAAKNGHSEVVEILLKQWEEINDLNQNGETPFYLSVEGGHEKCAELLLEAGSDINVLTHNNSSALQIAIQNGHLSLVTFLIDNNVDLAPKPEQKNSPLHLAVINNHLPVVKALLDANHDINFLNHRQETPLHLAADLGNVELVEMLLKAGCDLKTTDKNGKTALAMASRSNYALIVDMIIKAERYYATEQAHVGHDDDWLDFGLSFKQDHSIQTKQIRSSLWNLAYNQLKPQEWKKLALFWKFTDEHIRAIEEQWTGKKSYKEHGHRMLLIWLHGILLAHQNPVKHIYEDLVAAGFRHLAEKIRAQSSTDVDSRKCEIS</sequence>
<keyword evidence="2" id="KW-0472">Membrane</keyword>
<dbReference type="InterPro" id="IPR011029">
    <property type="entry name" value="DEATH-like_dom_sf"/>
</dbReference>
<keyword evidence="1" id="KW-0040">ANK repeat</keyword>
<feature type="repeat" description="ANK" evidence="1">
    <location>
        <begin position="127"/>
        <end position="159"/>
    </location>
</feature>
<dbReference type="SUPFAM" id="SSF48403">
    <property type="entry name" value="Ankyrin repeat"/>
    <property type="match status" value="1"/>
</dbReference>
<dbReference type="InterPro" id="IPR052457">
    <property type="entry name" value="Ankyrin-DD_containing_protein"/>
</dbReference>
<feature type="repeat" description="ANK" evidence="1">
    <location>
        <begin position="94"/>
        <end position="126"/>
    </location>
</feature>
<reference evidence="4 5" key="1">
    <citation type="submission" date="2017-10" db="EMBL/GenBank/DDBJ databases">
        <title>A new Pekin duck reference genome.</title>
        <authorList>
            <person name="Hou Z.-C."/>
            <person name="Zhou Z.-K."/>
            <person name="Zhu F."/>
            <person name="Hou S.-S."/>
        </authorList>
    </citation>
    <scope>NUCLEOTIDE SEQUENCE [LARGE SCALE GENOMIC DNA]</scope>
</reference>
<dbReference type="InterPro" id="IPR002110">
    <property type="entry name" value="Ankyrin_rpt"/>
</dbReference>
<dbReference type="GO" id="GO:0007165">
    <property type="term" value="P:signal transduction"/>
    <property type="evidence" value="ECO:0007669"/>
    <property type="project" value="InterPro"/>
</dbReference>
<reference evidence="4" key="3">
    <citation type="submission" date="2025-09" db="UniProtKB">
        <authorList>
            <consortium name="Ensembl"/>
        </authorList>
    </citation>
    <scope>IDENTIFICATION</scope>
</reference>
<proteinExistence type="predicted"/>
<dbReference type="PROSITE" id="PS50297">
    <property type="entry name" value="ANK_REP_REGION"/>
    <property type="match status" value="7"/>
</dbReference>
<feature type="repeat" description="ANK" evidence="1">
    <location>
        <begin position="294"/>
        <end position="326"/>
    </location>
</feature>
<evidence type="ECO:0000256" key="2">
    <source>
        <dbReference type="SAM" id="Phobius"/>
    </source>
</evidence>
<feature type="repeat" description="ANK" evidence="1">
    <location>
        <begin position="360"/>
        <end position="392"/>
    </location>
</feature>
<gene>
    <name evidence="4" type="primary">ANKDD1B</name>
</gene>
<protein>
    <submittedName>
        <fullName evidence="4">Ankyrin repeat and death domain containing 1B</fullName>
    </submittedName>
</protein>
<reference evidence="4" key="2">
    <citation type="submission" date="2025-08" db="UniProtKB">
        <authorList>
            <consortium name="Ensembl"/>
        </authorList>
    </citation>
    <scope>IDENTIFICATION</scope>
</reference>
<dbReference type="AlphaFoldDB" id="A0A493T6C3"/>
<dbReference type="Pfam" id="PF12796">
    <property type="entry name" value="Ank_2"/>
    <property type="match status" value="3"/>
</dbReference>
<dbReference type="InterPro" id="IPR036770">
    <property type="entry name" value="Ankyrin_rpt-contain_sf"/>
</dbReference>